<accession>A0A0P9CVP7</accession>
<reference evidence="1 2" key="1">
    <citation type="submission" date="2015-09" db="EMBL/GenBank/DDBJ databases">
        <title>Draft genome sequence of Kouleothrix aurantiaca JCM 19913.</title>
        <authorList>
            <person name="Hemp J."/>
        </authorList>
    </citation>
    <scope>NUCLEOTIDE SEQUENCE [LARGE SCALE GENOMIC DNA]</scope>
    <source>
        <strain evidence="1 2">COM-B</strain>
    </source>
</reference>
<organism evidence="1 2">
    <name type="scientific">Kouleothrix aurantiaca</name>
    <dbReference type="NCBI Taxonomy" id="186479"/>
    <lineage>
        <taxon>Bacteria</taxon>
        <taxon>Bacillati</taxon>
        <taxon>Chloroflexota</taxon>
        <taxon>Chloroflexia</taxon>
        <taxon>Chloroflexales</taxon>
        <taxon>Roseiflexineae</taxon>
        <taxon>Roseiflexaceae</taxon>
        <taxon>Kouleothrix</taxon>
    </lineage>
</organism>
<gene>
    <name evidence="1" type="ORF">SE17_30980</name>
</gene>
<sequence>TRQQAAEYALEYQARPPYYVLGTDRLPYAELRRLRTELKRGAGLDPDEIEGCPAPRPDALAGRADGQPAITRIDLSGETADWDAAVCSVNRLARHVDVVARWADAVRLAEWLETAIAANPSTLFDCYLLAGMQPPAPAALREWRAALPFTPGYLDRVAVYRAEQPAPAYQRASPRLWLVLPWAAQAEPEAYHDAAELIWIYELAPGDEPPLRAWAAAGGAGVWARGASAPDLARWREASDVLLWE</sequence>
<name>A0A0P9CVP7_9CHLR</name>
<evidence type="ECO:0000313" key="1">
    <source>
        <dbReference type="EMBL" id="KPV49726.1"/>
    </source>
</evidence>
<protein>
    <submittedName>
        <fullName evidence="1">Uncharacterized protein</fullName>
    </submittedName>
</protein>
<evidence type="ECO:0000313" key="2">
    <source>
        <dbReference type="Proteomes" id="UP000050509"/>
    </source>
</evidence>
<keyword evidence="2" id="KW-1185">Reference proteome</keyword>
<dbReference type="Proteomes" id="UP000050509">
    <property type="component" value="Unassembled WGS sequence"/>
</dbReference>
<proteinExistence type="predicted"/>
<dbReference type="AlphaFoldDB" id="A0A0P9CVP7"/>
<dbReference type="EMBL" id="LJCR01001787">
    <property type="protein sequence ID" value="KPV49726.1"/>
    <property type="molecule type" value="Genomic_DNA"/>
</dbReference>
<comment type="caution">
    <text evidence="1">The sequence shown here is derived from an EMBL/GenBank/DDBJ whole genome shotgun (WGS) entry which is preliminary data.</text>
</comment>
<feature type="non-terminal residue" evidence="1">
    <location>
        <position position="1"/>
    </location>
</feature>